<evidence type="ECO:0000313" key="2">
    <source>
        <dbReference type="Proteomes" id="UP001521137"/>
    </source>
</evidence>
<dbReference type="PROSITE" id="PS51257">
    <property type="entry name" value="PROKAR_LIPOPROTEIN"/>
    <property type="match status" value="1"/>
</dbReference>
<dbReference type="EMBL" id="JAKGAS010000005">
    <property type="protein sequence ID" value="MCF2948500.1"/>
    <property type="molecule type" value="Genomic_DNA"/>
</dbReference>
<name>A0ABS9D6H7_9ALTE</name>
<reference evidence="1 2" key="1">
    <citation type="submission" date="2022-01" db="EMBL/GenBank/DDBJ databases">
        <title>Paraglaciecola sp. G1-23.</title>
        <authorList>
            <person name="Jin M.S."/>
            <person name="Han D.M."/>
            <person name="Kim H.M."/>
            <person name="Jeon C.O."/>
        </authorList>
    </citation>
    <scope>NUCLEOTIDE SEQUENCE [LARGE SCALE GENOMIC DNA]</scope>
    <source>
        <strain evidence="1 2">G1-23</strain>
    </source>
</reference>
<sequence length="54" mass="5741">MYKPFLLAIGIASITACTTTGTIQGVSGNNPVQFEYEQTLFDNGGLLKVTMLDG</sequence>
<comment type="caution">
    <text evidence="1">The sequence shown here is derived from an EMBL/GenBank/DDBJ whole genome shotgun (WGS) entry which is preliminary data.</text>
</comment>
<organism evidence="1 2">
    <name type="scientific">Paraglaciecola algarum</name>
    <dbReference type="NCBI Taxonomy" id="3050085"/>
    <lineage>
        <taxon>Bacteria</taxon>
        <taxon>Pseudomonadati</taxon>
        <taxon>Pseudomonadota</taxon>
        <taxon>Gammaproteobacteria</taxon>
        <taxon>Alteromonadales</taxon>
        <taxon>Alteromonadaceae</taxon>
        <taxon>Paraglaciecola</taxon>
    </lineage>
</organism>
<dbReference type="Proteomes" id="UP001521137">
    <property type="component" value="Unassembled WGS sequence"/>
</dbReference>
<proteinExistence type="predicted"/>
<dbReference type="RefSeq" id="WP_235312340.1">
    <property type="nucleotide sequence ID" value="NZ_JAKGAS010000005.1"/>
</dbReference>
<gene>
    <name evidence="1" type="ORF">L0668_10315</name>
</gene>
<protein>
    <submittedName>
        <fullName evidence="1">Uncharacterized protein</fullName>
    </submittedName>
</protein>
<keyword evidence="2" id="KW-1185">Reference proteome</keyword>
<evidence type="ECO:0000313" key="1">
    <source>
        <dbReference type="EMBL" id="MCF2948500.1"/>
    </source>
</evidence>
<accession>A0ABS9D6H7</accession>